<dbReference type="Pfam" id="PF00691">
    <property type="entry name" value="OmpA"/>
    <property type="match status" value="1"/>
</dbReference>
<geneLocation type="plasmid" evidence="8">
    <name>pts485</name>
</geneLocation>
<organism evidence="7 8">
    <name type="scientific">Candidatus Thiodictyon syntrophicum</name>
    <dbReference type="NCBI Taxonomy" id="1166950"/>
    <lineage>
        <taxon>Bacteria</taxon>
        <taxon>Pseudomonadati</taxon>
        <taxon>Pseudomonadota</taxon>
        <taxon>Gammaproteobacteria</taxon>
        <taxon>Chromatiales</taxon>
        <taxon>Chromatiaceae</taxon>
        <taxon>Thiodictyon</taxon>
    </lineage>
</organism>
<sequence length="219" mass="23613">MADERNSGLGNHPIVVIAGLVASISSIFVFLTGKTSLPEVFSGKENGTQTSTNIVSPSTRPAPIDDAISSYTTGQKLDLNQLLADNIAAGTIRVDNIKGDEWVVVTGLRTAFDVNSAKIKPDFYNVMDKIASMVNEYGAVRLAIRGHTDSKENPTQSQDLSDRRAAAVEAYLWSKSVSRDRLSSAGYGMALPIASNETDDGRRYNRRVDIHIASAIGPR</sequence>
<dbReference type="InterPro" id="IPR006664">
    <property type="entry name" value="OMP_bac"/>
</dbReference>
<dbReference type="AlphaFoldDB" id="A0A2K8UJ14"/>
<evidence type="ECO:0000259" key="6">
    <source>
        <dbReference type="PROSITE" id="PS51123"/>
    </source>
</evidence>
<dbReference type="SUPFAM" id="SSF103088">
    <property type="entry name" value="OmpA-like"/>
    <property type="match status" value="1"/>
</dbReference>
<proteinExistence type="predicted"/>
<keyword evidence="5" id="KW-1133">Transmembrane helix</keyword>
<dbReference type="GO" id="GO:0009279">
    <property type="term" value="C:cell outer membrane"/>
    <property type="evidence" value="ECO:0007669"/>
    <property type="project" value="UniProtKB-SubCell"/>
</dbReference>
<evidence type="ECO:0000313" key="7">
    <source>
        <dbReference type="EMBL" id="AUB85512.1"/>
    </source>
</evidence>
<dbReference type="InterPro" id="IPR036737">
    <property type="entry name" value="OmpA-like_sf"/>
</dbReference>
<comment type="subcellular location">
    <subcellularLocation>
        <location evidence="1">Cell outer membrane</location>
    </subcellularLocation>
</comment>
<evidence type="ECO:0000256" key="4">
    <source>
        <dbReference type="PROSITE-ProRule" id="PRU00473"/>
    </source>
</evidence>
<dbReference type="Gene3D" id="3.30.1330.60">
    <property type="entry name" value="OmpA-like domain"/>
    <property type="match status" value="1"/>
</dbReference>
<dbReference type="PRINTS" id="PR01023">
    <property type="entry name" value="NAFLGMOTY"/>
</dbReference>
<dbReference type="RefSeq" id="WP_100923134.1">
    <property type="nucleotide sequence ID" value="NZ_CP020372.1"/>
</dbReference>
<accession>A0A2K8UJ14</accession>
<keyword evidence="8" id="KW-1185">Reference proteome</keyword>
<dbReference type="InterPro" id="IPR006665">
    <property type="entry name" value="OmpA-like"/>
</dbReference>
<evidence type="ECO:0000313" key="8">
    <source>
        <dbReference type="Proteomes" id="UP000232638"/>
    </source>
</evidence>
<reference evidence="7 8" key="1">
    <citation type="submission" date="2017-03" db="EMBL/GenBank/DDBJ databases">
        <title>Complete genome sequence of Candidatus 'Thiodictyon syntrophicum' sp. nov. strain Cad16T, a photolithoautotroph purple sulfur bacterium isolated from an alpine meromictic lake.</title>
        <authorList>
            <person name="Luedin S.M."/>
            <person name="Pothier J.F."/>
            <person name="Danza F."/>
            <person name="Storelli N."/>
            <person name="Wittwer M."/>
            <person name="Tonolla M."/>
        </authorList>
    </citation>
    <scope>NUCLEOTIDE SEQUENCE [LARGE SCALE GENOMIC DNA]</scope>
    <source>
        <strain evidence="7 8">Cad16T</strain>
        <plasmid evidence="8">Plasmid pts485</plasmid>
    </source>
</reference>
<evidence type="ECO:0000256" key="1">
    <source>
        <dbReference type="ARBA" id="ARBA00004442"/>
    </source>
</evidence>
<evidence type="ECO:0000256" key="3">
    <source>
        <dbReference type="ARBA" id="ARBA00023237"/>
    </source>
</evidence>
<dbReference type="EMBL" id="CP020372">
    <property type="protein sequence ID" value="AUB85512.1"/>
    <property type="molecule type" value="Genomic_DNA"/>
</dbReference>
<keyword evidence="3" id="KW-0998">Cell outer membrane</keyword>
<dbReference type="PANTHER" id="PTHR30329">
    <property type="entry name" value="STATOR ELEMENT OF FLAGELLAR MOTOR COMPLEX"/>
    <property type="match status" value="1"/>
</dbReference>
<dbReference type="OrthoDB" id="9782229at2"/>
<name>A0A2K8UJ14_9GAMM</name>
<keyword evidence="2 4" id="KW-0472">Membrane</keyword>
<feature type="transmembrane region" description="Helical" evidence="5">
    <location>
        <begin position="12"/>
        <end position="31"/>
    </location>
</feature>
<evidence type="ECO:0000256" key="2">
    <source>
        <dbReference type="ARBA" id="ARBA00023136"/>
    </source>
</evidence>
<protein>
    <recommendedName>
        <fullName evidence="6">OmpA-like domain-containing protein</fullName>
    </recommendedName>
</protein>
<dbReference type="PRINTS" id="PR01021">
    <property type="entry name" value="OMPADOMAIN"/>
</dbReference>
<feature type="domain" description="OmpA-like" evidence="6">
    <location>
        <begin position="99"/>
        <end position="216"/>
    </location>
</feature>
<dbReference type="InterPro" id="IPR050330">
    <property type="entry name" value="Bact_OuterMem_StrucFunc"/>
</dbReference>
<keyword evidence="5" id="KW-0812">Transmembrane</keyword>
<keyword evidence="7" id="KW-0614">Plasmid</keyword>
<dbReference type="KEGG" id="tsy:THSYN_31865"/>
<dbReference type="PROSITE" id="PS51123">
    <property type="entry name" value="OMPA_2"/>
    <property type="match status" value="1"/>
</dbReference>
<evidence type="ECO:0000256" key="5">
    <source>
        <dbReference type="SAM" id="Phobius"/>
    </source>
</evidence>
<dbReference type="CDD" id="cd07185">
    <property type="entry name" value="OmpA_C-like"/>
    <property type="match status" value="1"/>
</dbReference>
<dbReference type="Proteomes" id="UP000232638">
    <property type="component" value="Plasmid pTs485"/>
</dbReference>
<dbReference type="PANTHER" id="PTHR30329:SF21">
    <property type="entry name" value="LIPOPROTEIN YIAD-RELATED"/>
    <property type="match status" value="1"/>
</dbReference>
<gene>
    <name evidence="7" type="ORF">THSYN_31865</name>
</gene>